<gene>
    <name evidence="1" type="ORF">PF002_g24851</name>
</gene>
<accession>A0A6A3X136</accession>
<dbReference type="Proteomes" id="UP000440367">
    <property type="component" value="Unassembled WGS sequence"/>
</dbReference>
<dbReference type="EMBL" id="QXGD01002330">
    <property type="protein sequence ID" value="KAE9190119.1"/>
    <property type="molecule type" value="Genomic_DNA"/>
</dbReference>
<dbReference type="AlphaFoldDB" id="A0A6A3X136"/>
<evidence type="ECO:0000313" key="1">
    <source>
        <dbReference type="EMBL" id="KAE9190119.1"/>
    </source>
</evidence>
<evidence type="ECO:0000313" key="2">
    <source>
        <dbReference type="Proteomes" id="UP000440367"/>
    </source>
</evidence>
<organism evidence="1 2">
    <name type="scientific">Phytophthora fragariae</name>
    <dbReference type="NCBI Taxonomy" id="53985"/>
    <lineage>
        <taxon>Eukaryota</taxon>
        <taxon>Sar</taxon>
        <taxon>Stramenopiles</taxon>
        <taxon>Oomycota</taxon>
        <taxon>Peronosporomycetes</taxon>
        <taxon>Peronosporales</taxon>
        <taxon>Peronosporaceae</taxon>
        <taxon>Phytophthora</taxon>
    </lineage>
</organism>
<protein>
    <submittedName>
        <fullName evidence="1">Uncharacterized protein</fullName>
    </submittedName>
</protein>
<comment type="caution">
    <text evidence="1">The sequence shown here is derived from an EMBL/GenBank/DDBJ whole genome shotgun (WGS) entry which is preliminary data.</text>
</comment>
<name>A0A6A3X136_9STRA</name>
<reference evidence="1 2" key="1">
    <citation type="submission" date="2018-08" db="EMBL/GenBank/DDBJ databases">
        <title>Genomic investigation of the strawberry pathogen Phytophthora fragariae indicates pathogenicity is determined by transcriptional variation in three key races.</title>
        <authorList>
            <person name="Adams T.M."/>
            <person name="Armitage A.D."/>
            <person name="Sobczyk M.K."/>
            <person name="Bates H.J."/>
            <person name="Dunwell J.M."/>
            <person name="Nellist C.F."/>
            <person name="Harrison R.J."/>
        </authorList>
    </citation>
    <scope>NUCLEOTIDE SEQUENCE [LARGE SCALE GENOMIC DNA]</scope>
    <source>
        <strain evidence="1 2">BC-1</strain>
    </source>
</reference>
<sequence length="252" mass="27962">MEKWDFLEPWRVVLVRDRTTTEFAGESSFITRIRATLAANSDIAESVQVSISFAEKYPSSKKTICLKLPIDETNRREASRLRQLREAMELFTLLSVVNNRAFTELTASATEPQPAKTGEHRIQLPSWSLQLVGTLSPNAVSAVQSQVTWGALLGFPEDPWGYSPEFREAVARLEAMGLDESVKKENGFVVSKACRCRALYTTADGEWVNVVVPGYGTGKAKIGGGTRFIPDSVTPQLREKRLSGALELNDHK</sequence>
<proteinExistence type="predicted"/>